<keyword evidence="2" id="KW-0812">Transmembrane</keyword>
<evidence type="ECO:0000256" key="1">
    <source>
        <dbReference type="SAM" id="MobiDB-lite"/>
    </source>
</evidence>
<evidence type="ECO:0000256" key="2">
    <source>
        <dbReference type="SAM" id="Phobius"/>
    </source>
</evidence>
<keyword evidence="2" id="KW-1133">Transmembrane helix</keyword>
<evidence type="ECO:0000313" key="4">
    <source>
        <dbReference type="Proteomes" id="UP001519460"/>
    </source>
</evidence>
<feature type="compositionally biased region" description="Polar residues" evidence="1">
    <location>
        <begin position="1"/>
        <end position="12"/>
    </location>
</feature>
<gene>
    <name evidence="3" type="ORF">BaRGS_00009426</name>
</gene>
<name>A0ABD0LIW4_9CAEN</name>
<comment type="caution">
    <text evidence="3">The sequence shown here is derived from an EMBL/GenBank/DDBJ whole genome shotgun (WGS) entry which is preliminary data.</text>
</comment>
<proteinExistence type="predicted"/>
<dbReference type="Proteomes" id="UP001519460">
    <property type="component" value="Unassembled WGS sequence"/>
</dbReference>
<protein>
    <submittedName>
        <fullName evidence="3">Uncharacterized protein</fullName>
    </submittedName>
</protein>
<accession>A0ABD0LIW4</accession>
<evidence type="ECO:0000313" key="3">
    <source>
        <dbReference type="EMBL" id="KAK7499451.1"/>
    </source>
</evidence>
<feature type="region of interest" description="Disordered" evidence="1">
    <location>
        <begin position="1"/>
        <end position="36"/>
    </location>
</feature>
<dbReference type="AlphaFoldDB" id="A0ABD0LIW4"/>
<keyword evidence="2" id="KW-0472">Membrane</keyword>
<sequence>MTDSASQPTTENTIDEDGPARLRDFASCPSSPRQNRRKHDRRFYFILPFSTGTISVVGGSVGRAKKRTSQSASTRITCLPHTPQRLFPYILWCRKSFPISYWGRCPSLFHAYCGARSLPHMVHVSFHGRCSNREGLWFKLTMLDSSPSVSTVLIHVQPNLQPLLVHTRAN</sequence>
<keyword evidence="4" id="KW-1185">Reference proteome</keyword>
<organism evidence="3 4">
    <name type="scientific">Batillaria attramentaria</name>
    <dbReference type="NCBI Taxonomy" id="370345"/>
    <lineage>
        <taxon>Eukaryota</taxon>
        <taxon>Metazoa</taxon>
        <taxon>Spiralia</taxon>
        <taxon>Lophotrochozoa</taxon>
        <taxon>Mollusca</taxon>
        <taxon>Gastropoda</taxon>
        <taxon>Caenogastropoda</taxon>
        <taxon>Sorbeoconcha</taxon>
        <taxon>Cerithioidea</taxon>
        <taxon>Batillariidae</taxon>
        <taxon>Batillaria</taxon>
    </lineage>
</organism>
<reference evidence="3 4" key="1">
    <citation type="journal article" date="2023" name="Sci. Data">
        <title>Genome assembly of the Korean intertidal mud-creeper Batillaria attramentaria.</title>
        <authorList>
            <person name="Patra A.K."/>
            <person name="Ho P.T."/>
            <person name="Jun S."/>
            <person name="Lee S.J."/>
            <person name="Kim Y."/>
            <person name="Won Y.J."/>
        </authorList>
    </citation>
    <scope>NUCLEOTIDE SEQUENCE [LARGE SCALE GENOMIC DNA]</scope>
    <source>
        <strain evidence="3">Wonlab-2016</strain>
    </source>
</reference>
<dbReference type="EMBL" id="JACVVK020000044">
    <property type="protein sequence ID" value="KAK7499451.1"/>
    <property type="molecule type" value="Genomic_DNA"/>
</dbReference>
<feature type="transmembrane region" description="Helical" evidence="2">
    <location>
        <begin position="43"/>
        <end position="62"/>
    </location>
</feature>